<dbReference type="PANTHER" id="PTHR33619:SF3">
    <property type="entry name" value="POLYSACCHARIDE EXPORT PROTEIN GFCE-RELATED"/>
    <property type="match status" value="1"/>
</dbReference>
<feature type="chain" id="PRO_5046142628" evidence="4">
    <location>
        <begin position="25"/>
        <end position="844"/>
    </location>
</feature>
<dbReference type="InterPro" id="IPR049712">
    <property type="entry name" value="Poly_export"/>
</dbReference>
<feature type="domain" description="Soluble ligand binding" evidence="6">
    <location>
        <begin position="512"/>
        <end position="559"/>
    </location>
</feature>
<feature type="transmembrane region" description="Helical" evidence="3">
    <location>
        <begin position="820"/>
        <end position="843"/>
    </location>
</feature>
<proteinExistence type="predicted"/>
<sequence length="844" mass="93248">MKFKKILTALLFFCAIIISQSAFSQTNYADVKVDELSDAKIRELMQRAESIGYSDAQLEQLAAAQGMPSTEIEKLRTRVEKIRKADGVSSTTNGTDGNSKTASDMNRSRTSTQKTLLDSLKKVSNQDGNSLLQQERQKLKESFGGESTKIFGSDLFFNVNQTFEPNLRIATPKNYIIGPDDELLIDITGDNEANYKLKVSPDGTIRIQYAGLVAVGGLSIEQAISKIRTKLGGTYPGIKSGRTSVAVNLGNIRSIQVTVTGEVVKSGTYTISSLSPVFNVLYQSGGPNINGSFRNIQVIRNNKVISTIDVYDLLINGTQKGNVRLQDQDVINIPVYNTRVEMSGEIKRPALYEMMPNETLADAIRFAGGFSNKAYTAQIKVLQNTSKERKIIDVAELSFSTYKPKNGDTYVVEKILDRFENRVEINGAVFRPGQYELENGLTLKSLIKKADGVKEDAFLNRAYISRLNADNSQSLLSFDVAKLLDGSSSDIKLQREDRVTINSIFDLREEYKVTIQGEVRDPGTFVYADNMSLESLIQMSGGFKEGGTPNRIEISRRIKNSDATSASAQTAEVFTVNVDPDLKIQDQGFTLKPFDIVSIRSSESYHIQRQIKIEGEVLYPGVYTITKKDERVSDIIKRAGGLSPLAYVEGASLRRKGGTDSKSMDAVEIQREEREKLLNLQRLKQSGARDTTSLDKDLQILRSDLVGIDLKKIMFKPSSRYDLIVEDGDVIRVPKELQTVRVTGEVLKPNSIVYTQGKSFQGYISGSGGFSYNAYKKGAFIVYSNGSVAANRKFLFFNNFPQVKPGSEIFVPKRAEREKIGIAGLVGISTAVASIAAIIVSLLR</sequence>
<dbReference type="Gene3D" id="3.10.560.10">
    <property type="entry name" value="Outer membrane lipoprotein wza domain like"/>
    <property type="match status" value="6"/>
</dbReference>
<feature type="region of interest" description="Disordered" evidence="2">
    <location>
        <begin position="83"/>
        <end position="113"/>
    </location>
</feature>
<evidence type="ECO:0000256" key="2">
    <source>
        <dbReference type="SAM" id="MobiDB-lite"/>
    </source>
</evidence>
<keyword evidence="3" id="KW-1133">Transmembrane helix</keyword>
<feature type="signal peptide" evidence="4">
    <location>
        <begin position="1"/>
        <end position="24"/>
    </location>
</feature>
<evidence type="ECO:0000259" key="6">
    <source>
        <dbReference type="Pfam" id="PF10531"/>
    </source>
</evidence>
<dbReference type="Proteomes" id="UP000645390">
    <property type="component" value="Unassembled WGS sequence"/>
</dbReference>
<name>A0ABQ2BN82_9SPHI</name>
<accession>A0ABQ2BN82</accession>
<dbReference type="InterPro" id="IPR019554">
    <property type="entry name" value="Soluble_ligand-bd"/>
</dbReference>
<keyword evidence="1 4" id="KW-0732">Signal</keyword>
<feature type="domain" description="Soluble ligand binding" evidence="6">
    <location>
        <begin position="740"/>
        <end position="777"/>
    </location>
</feature>
<organism evidence="7 8">
    <name type="scientific">Pedobacter mendelii</name>
    <dbReference type="NCBI Taxonomy" id="1908240"/>
    <lineage>
        <taxon>Bacteria</taxon>
        <taxon>Pseudomonadati</taxon>
        <taxon>Bacteroidota</taxon>
        <taxon>Sphingobacteriia</taxon>
        <taxon>Sphingobacteriales</taxon>
        <taxon>Sphingobacteriaceae</taxon>
        <taxon>Pedobacter</taxon>
    </lineage>
</organism>
<dbReference type="Pfam" id="PF02563">
    <property type="entry name" value="Poly_export"/>
    <property type="match status" value="1"/>
</dbReference>
<keyword evidence="8" id="KW-1185">Reference proteome</keyword>
<evidence type="ECO:0000313" key="7">
    <source>
        <dbReference type="EMBL" id="GGI28207.1"/>
    </source>
</evidence>
<keyword evidence="3" id="KW-0472">Membrane</keyword>
<gene>
    <name evidence="7" type="ORF">GCM10008119_31490</name>
</gene>
<dbReference type="InterPro" id="IPR003715">
    <property type="entry name" value="Poly_export_N"/>
</dbReference>
<feature type="domain" description="Soluble ligand binding" evidence="6">
    <location>
        <begin position="340"/>
        <end position="383"/>
    </location>
</feature>
<feature type="domain" description="Soluble ligand binding" evidence="6">
    <location>
        <begin position="423"/>
        <end position="470"/>
    </location>
</feature>
<evidence type="ECO:0000313" key="8">
    <source>
        <dbReference type="Proteomes" id="UP000645390"/>
    </source>
</evidence>
<feature type="domain" description="Soluble ligand binding" evidence="6">
    <location>
        <begin position="611"/>
        <end position="659"/>
    </location>
</feature>
<dbReference type="Gene3D" id="3.30.1950.10">
    <property type="entry name" value="wza like domain"/>
    <property type="match status" value="1"/>
</dbReference>
<feature type="compositionally biased region" description="Polar residues" evidence="2">
    <location>
        <begin position="88"/>
        <end position="113"/>
    </location>
</feature>
<evidence type="ECO:0000259" key="5">
    <source>
        <dbReference type="Pfam" id="PF02563"/>
    </source>
</evidence>
<dbReference type="RefSeq" id="WP_188416250.1">
    <property type="nucleotide sequence ID" value="NZ_BMDJ01000010.1"/>
</dbReference>
<dbReference type="Pfam" id="PF10531">
    <property type="entry name" value="SLBB"/>
    <property type="match status" value="6"/>
</dbReference>
<evidence type="ECO:0000256" key="1">
    <source>
        <dbReference type="ARBA" id="ARBA00022729"/>
    </source>
</evidence>
<reference evidence="8" key="1">
    <citation type="journal article" date="2019" name="Int. J. Syst. Evol. Microbiol.">
        <title>The Global Catalogue of Microorganisms (GCM) 10K type strain sequencing project: providing services to taxonomists for standard genome sequencing and annotation.</title>
        <authorList>
            <consortium name="The Broad Institute Genomics Platform"/>
            <consortium name="The Broad Institute Genome Sequencing Center for Infectious Disease"/>
            <person name="Wu L."/>
            <person name="Ma J."/>
        </authorList>
    </citation>
    <scope>NUCLEOTIDE SEQUENCE [LARGE SCALE GENOMIC DNA]</scope>
    <source>
        <strain evidence="8">CCM 8939</strain>
    </source>
</reference>
<evidence type="ECO:0000256" key="3">
    <source>
        <dbReference type="SAM" id="Phobius"/>
    </source>
</evidence>
<evidence type="ECO:0000256" key="4">
    <source>
        <dbReference type="SAM" id="SignalP"/>
    </source>
</evidence>
<dbReference type="EMBL" id="BMDJ01000010">
    <property type="protein sequence ID" value="GGI28207.1"/>
    <property type="molecule type" value="Genomic_DNA"/>
</dbReference>
<protein>
    <submittedName>
        <fullName evidence="7">Capsule polysaccharide transporter</fullName>
    </submittedName>
</protein>
<dbReference type="PANTHER" id="PTHR33619">
    <property type="entry name" value="POLYSACCHARIDE EXPORT PROTEIN GFCE-RELATED"/>
    <property type="match status" value="1"/>
</dbReference>
<comment type="caution">
    <text evidence="7">The sequence shown here is derived from an EMBL/GenBank/DDBJ whole genome shotgun (WGS) entry which is preliminary data.</text>
</comment>
<feature type="domain" description="Soluble ligand binding" evidence="6">
    <location>
        <begin position="257"/>
        <end position="303"/>
    </location>
</feature>
<feature type="domain" description="Polysaccharide export protein N-terminal" evidence="5">
    <location>
        <begin position="171"/>
        <end position="235"/>
    </location>
</feature>
<keyword evidence="3" id="KW-0812">Transmembrane</keyword>